<dbReference type="EMBL" id="LAZR01007974">
    <property type="protein sequence ID" value="KKM81723.1"/>
    <property type="molecule type" value="Genomic_DNA"/>
</dbReference>
<name>A0A0F9KIC7_9ZZZZ</name>
<proteinExistence type="predicted"/>
<accession>A0A0F9KIC7</accession>
<organism evidence="1">
    <name type="scientific">marine sediment metagenome</name>
    <dbReference type="NCBI Taxonomy" id="412755"/>
    <lineage>
        <taxon>unclassified sequences</taxon>
        <taxon>metagenomes</taxon>
        <taxon>ecological metagenomes</taxon>
    </lineage>
</organism>
<sequence length="110" mass="12124">MSASIQRKALRPEIGDRVTCIVSKEAYYSDYNGSPVVTFAPGMVGIVADFAAKVRIVSGPGMDREDTFVVVDFDCPVTRKQQRVSLNFCNVKIMPSCQSVLKGRSYELPN</sequence>
<reference evidence="1" key="1">
    <citation type="journal article" date="2015" name="Nature">
        <title>Complex archaea that bridge the gap between prokaryotes and eukaryotes.</title>
        <authorList>
            <person name="Spang A."/>
            <person name="Saw J.H."/>
            <person name="Jorgensen S.L."/>
            <person name="Zaremba-Niedzwiedzka K."/>
            <person name="Martijn J."/>
            <person name="Lind A.E."/>
            <person name="van Eijk R."/>
            <person name="Schleper C."/>
            <person name="Guy L."/>
            <person name="Ettema T.J."/>
        </authorList>
    </citation>
    <scope>NUCLEOTIDE SEQUENCE</scope>
</reference>
<evidence type="ECO:0000313" key="1">
    <source>
        <dbReference type="EMBL" id="KKM81723.1"/>
    </source>
</evidence>
<comment type="caution">
    <text evidence="1">The sequence shown here is derived from an EMBL/GenBank/DDBJ whole genome shotgun (WGS) entry which is preliminary data.</text>
</comment>
<gene>
    <name evidence="1" type="ORF">LCGC14_1326860</name>
</gene>
<dbReference type="AlphaFoldDB" id="A0A0F9KIC7"/>
<protein>
    <submittedName>
        <fullName evidence="1">Uncharacterized protein</fullName>
    </submittedName>
</protein>